<protein>
    <submittedName>
        <fullName evidence="2">Uncharacterized protein</fullName>
    </submittedName>
</protein>
<dbReference type="OrthoDB" id="5243188at2759"/>
<evidence type="ECO:0000313" key="3">
    <source>
        <dbReference type="Proteomes" id="UP000053317"/>
    </source>
</evidence>
<comment type="caution">
    <text evidence="2">The sequence shown here is derived from an EMBL/GenBank/DDBJ whole genome shotgun (WGS) entry which is preliminary data.</text>
</comment>
<feature type="region of interest" description="Disordered" evidence="1">
    <location>
        <begin position="1"/>
        <end position="21"/>
    </location>
</feature>
<reference evidence="2 3" key="1">
    <citation type="submission" date="2015-05" db="EMBL/GenBank/DDBJ databases">
        <title>Distinctive expansion of gene families associated with plant cell wall degradation and secondary metabolism in the genomes of grapevine trunk pathogens.</title>
        <authorList>
            <person name="Lawrence D.P."/>
            <person name="Travadon R."/>
            <person name="Rolshausen P.E."/>
            <person name="Baumgartner K."/>
        </authorList>
    </citation>
    <scope>NUCLEOTIDE SEQUENCE [LARGE SCALE GENOMIC DNA]</scope>
    <source>
        <strain evidence="2">UCRPC4</strain>
    </source>
</reference>
<name>A0A0G2EJ81_PHACM</name>
<proteinExistence type="predicted"/>
<dbReference type="Proteomes" id="UP000053317">
    <property type="component" value="Unassembled WGS sequence"/>
</dbReference>
<feature type="compositionally biased region" description="Basic and acidic residues" evidence="1">
    <location>
        <begin position="7"/>
        <end position="21"/>
    </location>
</feature>
<evidence type="ECO:0000256" key="1">
    <source>
        <dbReference type="SAM" id="MobiDB-lite"/>
    </source>
</evidence>
<accession>A0A0G2EJ81</accession>
<dbReference type="AlphaFoldDB" id="A0A0G2EJ81"/>
<feature type="region of interest" description="Disordered" evidence="1">
    <location>
        <begin position="50"/>
        <end position="74"/>
    </location>
</feature>
<sequence length="207" mass="23684">MAAQSVKEGDTAPHWHSDRRFLTESCLSDDDDGGRGLSDAEEVLDSVEDGFDYDTDSGVNDSQHESSRVTHQEGEHRLYPKQFHEMVNSPDFTGTRALDLFHQRYTMDYGSGRHGARSYRSLTKHKEVQFNPTFYLDMITYIGRPMKAITGGSSDFFENVHVTFRHWRTSYQIKHAEGINFPLTQRTFCVAEASTRDKWLHAAPAKD</sequence>
<dbReference type="EMBL" id="LCWF01000078">
    <property type="protein sequence ID" value="KKY22276.1"/>
    <property type="molecule type" value="Genomic_DNA"/>
</dbReference>
<keyword evidence="3" id="KW-1185">Reference proteome</keyword>
<feature type="compositionally biased region" description="Basic and acidic residues" evidence="1">
    <location>
        <begin position="62"/>
        <end position="74"/>
    </location>
</feature>
<organism evidence="2 3">
    <name type="scientific">Phaeomoniella chlamydospora</name>
    <name type="common">Phaeoacremonium chlamydosporum</name>
    <dbReference type="NCBI Taxonomy" id="158046"/>
    <lineage>
        <taxon>Eukaryota</taxon>
        <taxon>Fungi</taxon>
        <taxon>Dikarya</taxon>
        <taxon>Ascomycota</taxon>
        <taxon>Pezizomycotina</taxon>
        <taxon>Eurotiomycetes</taxon>
        <taxon>Chaetothyriomycetidae</taxon>
        <taxon>Phaeomoniellales</taxon>
        <taxon>Phaeomoniellaceae</taxon>
        <taxon>Phaeomoniella</taxon>
    </lineage>
</organism>
<gene>
    <name evidence="2" type="ORF">UCRPC4_g03325</name>
</gene>
<reference evidence="2 3" key="2">
    <citation type="submission" date="2015-05" db="EMBL/GenBank/DDBJ databases">
        <authorList>
            <person name="Morales-Cruz A."/>
            <person name="Amrine K.C."/>
            <person name="Cantu D."/>
        </authorList>
    </citation>
    <scope>NUCLEOTIDE SEQUENCE [LARGE SCALE GENOMIC DNA]</scope>
    <source>
        <strain evidence="2">UCRPC4</strain>
    </source>
</reference>
<evidence type="ECO:0000313" key="2">
    <source>
        <dbReference type="EMBL" id="KKY22276.1"/>
    </source>
</evidence>